<sequence>MIAFIQYSQASVLLYRLILLFLLSISNCAWSSNTIAIINDTNSVFNIGKSGSYFVDKNQNLSFDTIASDEYAKQFRPLNRDYLQFGMVQGNIWIRTDIAIRTTNSTPVLLEIDSPRLQYLDIYLPNLYENQIQAELGGARPYNNKQIKTPNYVYSIPANSPPVFTLYIKLSSHLPINAQIELKTLSQLSQDTQKDLTYTGIILGVLLTLFVCNAFFFTKTSHPMYLIYCILLIAIAVLHLALHDQVSQFFPNQTNVQERIYNLAALSCLCAIVFFSRLYFDTKEHLPIMNKWLISIGSINALFVILFTLSPERINILLLSMLAISTFIILIVHAVIAFMKKIPFSGYYLVARLTLICGHFTWVMSVYGIIPNIILFKWGLTLTIIVESMIHFTGMIIQTAPLLQRHSRKSKYSQTETASLLPDISSRLRRQINILGGVLSHLDQAATSNDTKLLLTSSLTANNNIKNLVERIELLSDIKENTLPDQLHPIALNQLIDNAYNNFQRLDQDNTLIELNTYKTNQVEILQNASILQHLIETLIQEFKHFTDQTLTLNITRHEMNREGITLLELSSYPLPTQIRATTASFDLGMHYIMLLIQYLEGEVHISENERTRSINIQLPIHTHIRPLNNDINQQSHFDIILFGQEDSDLQKALTILQNHANKIEHFTTLESLLDYLELPAKRESGSIILVFDNGGHIPHITQQRLMPLMRREDQCLLISNNVKMSLDYAKKLGFDELLACSELEAHLKQRISRLIQKGDRLKSTSLSRINPLRKTP</sequence>
<keyword evidence="1" id="KW-0472">Membrane</keyword>
<evidence type="ECO:0000313" key="4">
    <source>
        <dbReference type="EMBL" id="RBP83369.1"/>
    </source>
</evidence>
<feature type="transmembrane region" description="Helical" evidence="1">
    <location>
        <begin position="262"/>
        <end position="280"/>
    </location>
</feature>
<keyword evidence="1" id="KW-1133">Transmembrane helix</keyword>
<organism evidence="4 5">
    <name type="scientific">Marinomonas rhizomae</name>
    <dbReference type="NCBI Taxonomy" id="491948"/>
    <lineage>
        <taxon>Bacteria</taxon>
        <taxon>Pseudomonadati</taxon>
        <taxon>Pseudomonadota</taxon>
        <taxon>Gammaproteobacteria</taxon>
        <taxon>Oceanospirillales</taxon>
        <taxon>Oceanospirillaceae</taxon>
        <taxon>Marinomonas</taxon>
    </lineage>
</organism>
<gene>
    <name evidence="4" type="ORF">DFP80_10614</name>
</gene>
<feature type="transmembrane region" description="Helical" evidence="1">
    <location>
        <begin position="196"/>
        <end position="218"/>
    </location>
</feature>
<evidence type="ECO:0000313" key="5">
    <source>
        <dbReference type="Proteomes" id="UP000252792"/>
    </source>
</evidence>
<keyword evidence="5" id="KW-1185">Reference proteome</keyword>
<feature type="domain" description="7TM-DISM receptor extracellular" evidence="2">
    <location>
        <begin position="198"/>
        <end position="391"/>
    </location>
</feature>
<dbReference type="Pfam" id="PF07696">
    <property type="entry name" value="7TMR-DISMED2"/>
    <property type="match status" value="1"/>
</dbReference>
<dbReference type="AlphaFoldDB" id="A0A366JAH4"/>
<keyword evidence="1" id="KW-0812">Transmembrane</keyword>
<reference evidence="4 5" key="1">
    <citation type="submission" date="2018-06" db="EMBL/GenBank/DDBJ databases">
        <title>Genomic Encyclopedia of Type Strains, Phase III (KMG-III): the genomes of soil and plant-associated and newly described type strains.</title>
        <authorList>
            <person name="Whitman W."/>
        </authorList>
    </citation>
    <scope>NUCLEOTIDE SEQUENCE [LARGE SCALE GENOMIC DNA]</scope>
    <source>
        <strain evidence="4 5">CECT 7377</strain>
    </source>
</reference>
<dbReference type="InterPro" id="IPR011623">
    <property type="entry name" value="7TMR_DISM_rcpt_extracell_dom1"/>
</dbReference>
<proteinExistence type="predicted"/>
<evidence type="ECO:0000259" key="3">
    <source>
        <dbReference type="Pfam" id="PF07696"/>
    </source>
</evidence>
<feature type="transmembrane region" description="Helical" evidence="1">
    <location>
        <begin position="316"/>
        <end position="338"/>
    </location>
</feature>
<feature type="transmembrane region" description="Helical" evidence="1">
    <location>
        <begin position="292"/>
        <end position="310"/>
    </location>
</feature>
<dbReference type="EMBL" id="QNSE01000006">
    <property type="protein sequence ID" value="RBP83369.1"/>
    <property type="molecule type" value="Genomic_DNA"/>
</dbReference>
<dbReference type="Pfam" id="PF07695">
    <property type="entry name" value="7TMR-DISM_7TM"/>
    <property type="match status" value="1"/>
</dbReference>
<name>A0A366JAH4_9GAMM</name>
<dbReference type="Proteomes" id="UP000252792">
    <property type="component" value="Unassembled WGS sequence"/>
</dbReference>
<dbReference type="Gene3D" id="2.60.40.2380">
    <property type="match status" value="1"/>
</dbReference>
<accession>A0A366JAH4</accession>
<comment type="caution">
    <text evidence="4">The sequence shown here is derived from an EMBL/GenBank/DDBJ whole genome shotgun (WGS) entry which is preliminary data.</text>
</comment>
<evidence type="ECO:0000256" key="1">
    <source>
        <dbReference type="SAM" id="Phobius"/>
    </source>
</evidence>
<feature type="transmembrane region" description="Helical" evidence="1">
    <location>
        <begin position="350"/>
        <end position="370"/>
    </location>
</feature>
<dbReference type="InterPro" id="IPR011622">
    <property type="entry name" value="7TMR_DISM_rcpt_extracell_dom2"/>
</dbReference>
<evidence type="ECO:0000259" key="2">
    <source>
        <dbReference type="Pfam" id="PF07695"/>
    </source>
</evidence>
<protein>
    <submittedName>
        <fullName evidence="4">7TMR-DISM extracellular protein 2</fullName>
    </submittedName>
</protein>
<feature type="transmembrane region" description="Helical" evidence="1">
    <location>
        <begin position="225"/>
        <end position="242"/>
    </location>
</feature>
<feature type="domain" description="7TM-DISM receptor extracellular" evidence="3">
    <location>
        <begin position="49"/>
        <end position="182"/>
    </location>
</feature>
<dbReference type="RefSeq" id="WP_241560206.1">
    <property type="nucleotide sequence ID" value="NZ_QNSE01000006.1"/>
</dbReference>